<keyword evidence="1" id="KW-0479">Metal-binding</keyword>
<evidence type="ECO:0000256" key="5">
    <source>
        <dbReference type="SAM" id="Coils"/>
    </source>
</evidence>
<evidence type="ECO:0000259" key="7">
    <source>
        <dbReference type="PROSITE" id="PS51999"/>
    </source>
</evidence>
<dbReference type="InterPro" id="IPR010666">
    <property type="entry name" value="Znf_GRF"/>
</dbReference>
<name>A0A6J5VPB2_PRUAR</name>
<sequence length="162" mass="19292">MSESSTDSNCSRHYCKCGSEIKHWTSWTDLNPRRRFEACCNNRNSKRGLHFFAWVENERCPRGKEILPGLLRRLRGMKDELRATTENFKLMEEEKNKLEQKLREEEEEIKILKKQNMGIGQQVVVLKGEILSYQQRQRWFRVVVLLCFMIVILLINMDDLVV</sequence>
<organism evidence="8 9">
    <name type="scientific">Prunus armeniaca</name>
    <name type="common">Apricot</name>
    <name type="synonym">Armeniaca vulgaris</name>
    <dbReference type="NCBI Taxonomy" id="36596"/>
    <lineage>
        <taxon>Eukaryota</taxon>
        <taxon>Viridiplantae</taxon>
        <taxon>Streptophyta</taxon>
        <taxon>Embryophyta</taxon>
        <taxon>Tracheophyta</taxon>
        <taxon>Spermatophyta</taxon>
        <taxon>Magnoliopsida</taxon>
        <taxon>eudicotyledons</taxon>
        <taxon>Gunneridae</taxon>
        <taxon>Pentapetalae</taxon>
        <taxon>rosids</taxon>
        <taxon>fabids</taxon>
        <taxon>Rosales</taxon>
        <taxon>Rosaceae</taxon>
        <taxon>Amygdaloideae</taxon>
        <taxon>Amygdaleae</taxon>
        <taxon>Prunus</taxon>
    </lineage>
</organism>
<dbReference type="PANTHER" id="PTHR33248">
    <property type="entry name" value="ZINC ION-BINDING PROTEIN"/>
    <property type="match status" value="1"/>
</dbReference>
<keyword evidence="2 4" id="KW-0863">Zinc-finger</keyword>
<feature type="coiled-coil region" evidence="5">
    <location>
        <begin position="74"/>
        <end position="122"/>
    </location>
</feature>
<keyword evidence="3" id="KW-0862">Zinc</keyword>
<keyword evidence="6" id="KW-0472">Membrane</keyword>
<keyword evidence="6" id="KW-0812">Transmembrane</keyword>
<proteinExistence type="predicted"/>
<keyword evidence="6" id="KW-1133">Transmembrane helix</keyword>
<feature type="domain" description="GRF-type" evidence="7">
    <location>
        <begin position="15"/>
        <end position="58"/>
    </location>
</feature>
<keyword evidence="5" id="KW-0175">Coiled coil</keyword>
<dbReference type="Proteomes" id="UP000507222">
    <property type="component" value="Unassembled WGS sequence"/>
</dbReference>
<evidence type="ECO:0000313" key="8">
    <source>
        <dbReference type="EMBL" id="CAB4289832.1"/>
    </source>
</evidence>
<dbReference type="GO" id="GO:0008270">
    <property type="term" value="F:zinc ion binding"/>
    <property type="evidence" value="ECO:0007669"/>
    <property type="project" value="UniProtKB-KW"/>
</dbReference>
<evidence type="ECO:0000313" key="9">
    <source>
        <dbReference type="Proteomes" id="UP000507222"/>
    </source>
</evidence>
<reference evidence="8 9" key="1">
    <citation type="submission" date="2020-05" db="EMBL/GenBank/DDBJ databases">
        <authorList>
            <person name="Campoy J."/>
            <person name="Schneeberger K."/>
            <person name="Spophaly S."/>
        </authorList>
    </citation>
    <scope>NUCLEOTIDE SEQUENCE [LARGE SCALE GENOMIC DNA]</scope>
    <source>
        <strain evidence="8">PruArmRojPasFocal</strain>
    </source>
</reference>
<dbReference type="PROSITE" id="PS51999">
    <property type="entry name" value="ZF_GRF"/>
    <property type="match status" value="1"/>
</dbReference>
<evidence type="ECO:0000256" key="4">
    <source>
        <dbReference type="PROSITE-ProRule" id="PRU01343"/>
    </source>
</evidence>
<evidence type="ECO:0000256" key="2">
    <source>
        <dbReference type="ARBA" id="ARBA00022771"/>
    </source>
</evidence>
<accession>A0A6J5VPB2</accession>
<evidence type="ECO:0000256" key="6">
    <source>
        <dbReference type="SAM" id="Phobius"/>
    </source>
</evidence>
<feature type="transmembrane region" description="Helical" evidence="6">
    <location>
        <begin position="139"/>
        <end position="157"/>
    </location>
</feature>
<dbReference type="EMBL" id="CAEKDK010000008">
    <property type="protein sequence ID" value="CAB4289832.1"/>
    <property type="molecule type" value="Genomic_DNA"/>
</dbReference>
<protein>
    <recommendedName>
        <fullName evidence="7">GRF-type domain-containing protein</fullName>
    </recommendedName>
</protein>
<gene>
    <name evidence="8" type="ORF">CURHAP_LOCUS49424</name>
</gene>
<evidence type="ECO:0000256" key="1">
    <source>
        <dbReference type="ARBA" id="ARBA00022723"/>
    </source>
</evidence>
<evidence type="ECO:0000256" key="3">
    <source>
        <dbReference type="ARBA" id="ARBA00022833"/>
    </source>
</evidence>
<dbReference type="AlphaFoldDB" id="A0A6J5VPB2"/>